<dbReference type="EMBL" id="CCKQ01012750">
    <property type="protein sequence ID" value="CDW84384.1"/>
    <property type="molecule type" value="Genomic_DNA"/>
</dbReference>
<reference evidence="3 4" key="1">
    <citation type="submission" date="2014-06" db="EMBL/GenBank/DDBJ databases">
        <authorList>
            <person name="Swart Estienne"/>
        </authorList>
    </citation>
    <scope>NUCLEOTIDE SEQUENCE [LARGE SCALE GENOMIC DNA]</scope>
    <source>
        <strain evidence="3 4">130c</strain>
    </source>
</reference>
<evidence type="ECO:0000259" key="2">
    <source>
        <dbReference type="PROSITE" id="PS50222"/>
    </source>
</evidence>
<evidence type="ECO:0000313" key="3">
    <source>
        <dbReference type="EMBL" id="CDW84384.1"/>
    </source>
</evidence>
<dbReference type="Proteomes" id="UP000039865">
    <property type="component" value="Unassembled WGS sequence"/>
</dbReference>
<evidence type="ECO:0000313" key="4">
    <source>
        <dbReference type="Proteomes" id="UP000039865"/>
    </source>
</evidence>
<accession>A0A078AQG0</accession>
<feature type="domain" description="EF-hand" evidence="2">
    <location>
        <begin position="1"/>
        <end position="34"/>
    </location>
</feature>
<evidence type="ECO:0000256" key="1">
    <source>
        <dbReference type="ARBA" id="ARBA00022837"/>
    </source>
</evidence>
<dbReference type="SMART" id="SM00054">
    <property type="entry name" value="EFh"/>
    <property type="match status" value="2"/>
</dbReference>
<dbReference type="AlphaFoldDB" id="A0A078AQG0"/>
<dbReference type="InParanoid" id="A0A078AQG0"/>
<feature type="domain" description="EF-hand" evidence="2">
    <location>
        <begin position="35"/>
        <end position="70"/>
    </location>
</feature>
<keyword evidence="1" id="KW-0106">Calcium</keyword>
<organism evidence="3 4">
    <name type="scientific">Stylonychia lemnae</name>
    <name type="common">Ciliate</name>
    <dbReference type="NCBI Taxonomy" id="5949"/>
    <lineage>
        <taxon>Eukaryota</taxon>
        <taxon>Sar</taxon>
        <taxon>Alveolata</taxon>
        <taxon>Ciliophora</taxon>
        <taxon>Intramacronucleata</taxon>
        <taxon>Spirotrichea</taxon>
        <taxon>Stichotrichia</taxon>
        <taxon>Sporadotrichida</taxon>
        <taxon>Oxytrichidae</taxon>
        <taxon>Stylonychinae</taxon>
        <taxon>Stylonychia</taxon>
    </lineage>
</organism>
<dbReference type="InterPro" id="IPR002048">
    <property type="entry name" value="EF_hand_dom"/>
</dbReference>
<dbReference type="Gene3D" id="1.10.238.10">
    <property type="entry name" value="EF-hand"/>
    <property type="match status" value="1"/>
</dbReference>
<dbReference type="InterPro" id="IPR011992">
    <property type="entry name" value="EF-hand-dom_pair"/>
</dbReference>
<dbReference type="InterPro" id="IPR018247">
    <property type="entry name" value="EF_Hand_1_Ca_BS"/>
</dbReference>
<gene>
    <name evidence="3" type="primary">Contig8893.g9508</name>
    <name evidence="3" type="ORF">STYLEM_13446</name>
</gene>
<dbReference type="PROSITE" id="PS00018">
    <property type="entry name" value="EF_HAND_1"/>
    <property type="match status" value="1"/>
</dbReference>
<sequence length="268" mass="31736">MEEIEEIFNSYDIGQKGQIEVSQLAIMFEENGVNVSEQDLRAIFNIVDDDKNGTLSLEEFKKFINSDDAQLKFRNIALQMRQRIEEDYQMFRIAEKQYLPLNFNKMLTYLFQKTVYRQTLKQLQSQDVQNKNTINDMHTFIKLFSGKNELVVESSNMIENQSVVTQFKSFNSVRESTTGGELDLNNQKTFTSDFFEPQLKALDLRHLSHQQQSYRSTNEIYQKSPKQKEKHLLKYHMSSSQLDQKSKRKKQICHQQQKYQSLRIIMIL</sequence>
<name>A0A078AQG0_STYLE</name>
<dbReference type="CDD" id="cd00051">
    <property type="entry name" value="EFh"/>
    <property type="match status" value="1"/>
</dbReference>
<dbReference type="SUPFAM" id="SSF47473">
    <property type="entry name" value="EF-hand"/>
    <property type="match status" value="1"/>
</dbReference>
<protein>
    <submittedName>
        <fullName evidence="3">Ef hand family protein</fullName>
    </submittedName>
</protein>
<proteinExistence type="predicted"/>
<dbReference type="OrthoDB" id="299144at2759"/>
<dbReference type="Pfam" id="PF13499">
    <property type="entry name" value="EF-hand_7"/>
    <property type="match status" value="1"/>
</dbReference>
<keyword evidence="4" id="KW-1185">Reference proteome</keyword>
<dbReference type="GO" id="GO:0005509">
    <property type="term" value="F:calcium ion binding"/>
    <property type="evidence" value="ECO:0007669"/>
    <property type="project" value="InterPro"/>
</dbReference>
<dbReference type="PROSITE" id="PS50222">
    <property type="entry name" value="EF_HAND_2"/>
    <property type="match status" value="2"/>
</dbReference>